<keyword evidence="2" id="KW-1185">Reference proteome</keyword>
<accession>A0A9N9TUI9</accession>
<dbReference type="PANTHER" id="PTHR35075:SF1">
    <property type="entry name" value="A-KINASE ANCHOR PROTEIN 14"/>
    <property type="match status" value="1"/>
</dbReference>
<name>A0A9N9TUI9_PHYSR</name>
<dbReference type="GO" id="GO:0034237">
    <property type="term" value="F:protein kinase A regulatory subunit binding"/>
    <property type="evidence" value="ECO:0007669"/>
    <property type="project" value="TreeGrafter"/>
</dbReference>
<organism evidence="1 2">
    <name type="scientific">Phyllotreta striolata</name>
    <name type="common">Striped flea beetle</name>
    <name type="synonym">Crioceris striolata</name>
    <dbReference type="NCBI Taxonomy" id="444603"/>
    <lineage>
        <taxon>Eukaryota</taxon>
        <taxon>Metazoa</taxon>
        <taxon>Ecdysozoa</taxon>
        <taxon>Arthropoda</taxon>
        <taxon>Hexapoda</taxon>
        <taxon>Insecta</taxon>
        <taxon>Pterygota</taxon>
        <taxon>Neoptera</taxon>
        <taxon>Endopterygota</taxon>
        <taxon>Coleoptera</taxon>
        <taxon>Polyphaga</taxon>
        <taxon>Cucujiformia</taxon>
        <taxon>Chrysomeloidea</taxon>
        <taxon>Chrysomelidae</taxon>
        <taxon>Galerucinae</taxon>
        <taxon>Alticini</taxon>
        <taxon>Phyllotreta</taxon>
    </lineage>
</organism>
<protein>
    <submittedName>
        <fullName evidence="1">Uncharacterized protein</fullName>
    </submittedName>
</protein>
<dbReference type="InterPro" id="IPR053084">
    <property type="entry name" value="AKAP"/>
</dbReference>
<reference evidence="1" key="1">
    <citation type="submission" date="2022-01" db="EMBL/GenBank/DDBJ databases">
        <authorList>
            <person name="King R."/>
        </authorList>
    </citation>
    <scope>NUCLEOTIDE SEQUENCE</scope>
</reference>
<dbReference type="Pfam" id="PF14469">
    <property type="entry name" value="AKAP28"/>
    <property type="match status" value="1"/>
</dbReference>
<dbReference type="AlphaFoldDB" id="A0A9N9TUI9"/>
<sequence length="192" mass="22650">MEGNQKQNKLDNPTPPCHEFIAIEHFCVYFVEDLIHTASEILRDKMKCDIFYDYTALKIEEKIHWWPRIKDFTITLGAAKIDEYINNSNEADEDWHYAINFRRIDSDSTSDYYEYEVVFAIPTPMYPIPQGTVSLYFKYELSRTKPAHCPVDITFQMEGFGTVMKPYDLVINDKLLLRGIKTKLANYKQFTF</sequence>
<evidence type="ECO:0000313" key="1">
    <source>
        <dbReference type="EMBL" id="CAG9860675.1"/>
    </source>
</evidence>
<dbReference type="EMBL" id="OU900096">
    <property type="protein sequence ID" value="CAG9860675.1"/>
    <property type="molecule type" value="Genomic_DNA"/>
</dbReference>
<proteinExistence type="predicted"/>
<dbReference type="InterPro" id="IPR025663">
    <property type="entry name" value="AKAP_28"/>
</dbReference>
<dbReference type="OrthoDB" id="2148342at2759"/>
<dbReference type="GO" id="GO:0005952">
    <property type="term" value="C:cAMP-dependent protein kinase complex"/>
    <property type="evidence" value="ECO:0007669"/>
    <property type="project" value="TreeGrafter"/>
</dbReference>
<dbReference type="Proteomes" id="UP001153712">
    <property type="component" value="Chromosome 3"/>
</dbReference>
<gene>
    <name evidence="1" type="ORF">PHYEVI_LOCUS7024</name>
</gene>
<dbReference type="PANTHER" id="PTHR35075">
    <property type="entry name" value="A-KINASE ANCHOR PROTEIN 14"/>
    <property type="match status" value="1"/>
</dbReference>
<evidence type="ECO:0000313" key="2">
    <source>
        <dbReference type="Proteomes" id="UP001153712"/>
    </source>
</evidence>